<dbReference type="EMBL" id="LHXY01000038">
    <property type="protein sequence ID" value="KXB01432.1"/>
    <property type="molecule type" value="Genomic_DNA"/>
</dbReference>
<evidence type="ECO:0000256" key="1">
    <source>
        <dbReference type="SAM" id="Phobius"/>
    </source>
</evidence>
<keyword evidence="1" id="KW-0472">Membrane</keyword>
<dbReference type="Proteomes" id="UP000070035">
    <property type="component" value="Unassembled WGS sequence"/>
</dbReference>
<feature type="transmembrane region" description="Helical" evidence="1">
    <location>
        <begin position="74"/>
        <end position="94"/>
    </location>
</feature>
<accession>A0A133V4Q8</accession>
<feature type="transmembrane region" description="Helical" evidence="1">
    <location>
        <begin position="182"/>
        <end position="200"/>
    </location>
</feature>
<dbReference type="AlphaFoldDB" id="A0A133V4Q8"/>
<evidence type="ECO:0000313" key="4">
    <source>
        <dbReference type="Proteomes" id="UP000070035"/>
    </source>
</evidence>
<feature type="domain" description="CAAX prenyl protease 2/Lysostaphin resistance protein A-like" evidence="2">
    <location>
        <begin position="106"/>
        <end position="193"/>
    </location>
</feature>
<keyword evidence="4" id="KW-1185">Reference proteome</keyword>
<feature type="transmembrane region" description="Helical" evidence="1">
    <location>
        <begin position="106"/>
        <end position="125"/>
    </location>
</feature>
<organism evidence="3 4">
    <name type="scientific">candidate division MSBL1 archaeon SCGC-AAA261F17</name>
    <dbReference type="NCBI Taxonomy" id="1698274"/>
    <lineage>
        <taxon>Archaea</taxon>
        <taxon>Methanobacteriati</taxon>
        <taxon>Methanobacteriota</taxon>
        <taxon>candidate division MSBL1</taxon>
    </lineage>
</organism>
<sequence length="201" mass="22419">MGKRTVSKHDIIELGVLFATLAIVTIMAFYTPLKIEWVWRAPQLLVPFAILLVHHKSVKSIGLDVRNFPQNMGLGILAAILLTVGLAPIYLWLWSPTMPTSLYLDVWAWVTIFVIANALVIEIFYRGGLQSRLTKLTGFMPALIITSLLCGIDFFEFMIFGPITAVIAAAVSGFLYYKTETLVAPITAHILWPLLIMMLVV</sequence>
<comment type="caution">
    <text evidence="3">The sequence shown here is derived from an EMBL/GenBank/DDBJ whole genome shotgun (WGS) entry which is preliminary data.</text>
</comment>
<dbReference type="GO" id="GO:0004175">
    <property type="term" value="F:endopeptidase activity"/>
    <property type="evidence" value="ECO:0007669"/>
    <property type="project" value="UniProtKB-ARBA"/>
</dbReference>
<keyword evidence="1" id="KW-0812">Transmembrane</keyword>
<name>A0A133V4Q8_9EURY</name>
<feature type="transmembrane region" description="Helical" evidence="1">
    <location>
        <begin position="37"/>
        <end position="53"/>
    </location>
</feature>
<evidence type="ECO:0000259" key="2">
    <source>
        <dbReference type="Pfam" id="PF02517"/>
    </source>
</evidence>
<dbReference type="InterPro" id="IPR003675">
    <property type="entry name" value="Rce1/LyrA-like_dom"/>
</dbReference>
<protein>
    <recommendedName>
        <fullName evidence="2">CAAX prenyl protease 2/Lysostaphin resistance protein A-like domain-containing protein</fullName>
    </recommendedName>
</protein>
<proteinExistence type="predicted"/>
<gene>
    <name evidence="3" type="ORF">AKJ44_02540</name>
</gene>
<feature type="transmembrane region" description="Helical" evidence="1">
    <location>
        <begin position="137"/>
        <end position="170"/>
    </location>
</feature>
<feature type="transmembrane region" description="Helical" evidence="1">
    <location>
        <begin position="12"/>
        <end position="31"/>
    </location>
</feature>
<dbReference type="GO" id="GO:0080120">
    <property type="term" value="P:CAAX-box protein maturation"/>
    <property type="evidence" value="ECO:0007669"/>
    <property type="project" value="UniProtKB-ARBA"/>
</dbReference>
<dbReference type="Pfam" id="PF02517">
    <property type="entry name" value="Rce1-like"/>
    <property type="match status" value="1"/>
</dbReference>
<evidence type="ECO:0000313" key="3">
    <source>
        <dbReference type="EMBL" id="KXB01432.1"/>
    </source>
</evidence>
<keyword evidence="1" id="KW-1133">Transmembrane helix</keyword>
<reference evidence="3 4" key="1">
    <citation type="journal article" date="2016" name="Sci. Rep.">
        <title>Metabolic traits of an uncultured archaeal lineage -MSBL1- from brine pools of the Red Sea.</title>
        <authorList>
            <person name="Mwirichia R."/>
            <person name="Alam I."/>
            <person name="Rashid M."/>
            <person name="Vinu M."/>
            <person name="Ba-Alawi W."/>
            <person name="Anthony Kamau A."/>
            <person name="Kamanda Ngugi D."/>
            <person name="Goker M."/>
            <person name="Klenk H.P."/>
            <person name="Bajic V."/>
            <person name="Stingl U."/>
        </authorList>
    </citation>
    <scope>NUCLEOTIDE SEQUENCE [LARGE SCALE GENOMIC DNA]</scope>
    <source>
        <strain evidence="3">SCGC-AAA261F17</strain>
    </source>
</reference>
<dbReference type="PATRIC" id="fig|1698274.3.peg.443"/>